<dbReference type="InterPro" id="IPR004265">
    <property type="entry name" value="Dirigent"/>
</dbReference>
<keyword evidence="3 4" id="KW-0964">Secreted</keyword>
<dbReference type="AlphaFoldDB" id="A0AAV2FIE7"/>
<evidence type="ECO:0000256" key="4">
    <source>
        <dbReference type="RuleBase" id="RU363099"/>
    </source>
</evidence>
<evidence type="ECO:0000313" key="5">
    <source>
        <dbReference type="EMBL" id="CAL1398054.1"/>
    </source>
</evidence>
<dbReference type="Pfam" id="PF03018">
    <property type="entry name" value="Dirigent"/>
    <property type="match status" value="1"/>
</dbReference>
<comment type="similarity">
    <text evidence="1 4">Belongs to the plant dirigent protein family.</text>
</comment>
<feature type="chain" id="PRO_5043095352" description="Dirigent protein" evidence="4">
    <location>
        <begin position="25"/>
        <end position="197"/>
    </location>
</feature>
<dbReference type="GO" id="GO:0009699">
    <property type="term" value="P:phenylpropanoid biosynthetic process"/>
    <property type="evidence" value="ECO:0007669"/>
    <property type="project" value="UniProtKB-ARBA"/>
</dbReference>
<comment type="subunit">
    <text evidence="2 4">Homodimer.</text>
</comment>
<evidence type="ECO:0000256" key="3">
    <source>
        <dbReference type="ARBA" id="ARBA00022525"/>
    </source>
</evidence>
<reference evidence="5 6" key="1">
    <citation type="submission" date="2024-04" db="EMBL/GenBank/DDBJ databases">
        <authorList>
            <person name="Fracassetti M."/>
        </authorList>
    </citation>
    <scope>NUCLEOTIDE SEQUENCE [LARGE SCALE GENOMIC DNA]</scope>
</reference>
<accession>A0AAV2FIE7</accession>
<comment type="function">
    <text evidence="4">Dirigent proteins impart stereoselectivity on the phenoxy radical-coupling reaction, yielding optically active lignans from two molecules of coniferyl alcohol in the biosynthesis of lignans, flavonolignans, and alkaloids and thus plays a central role in plant secondary metabolism.</text>
</comment>
<name>A0AAV2FIE7_9ROSI</name>
<protein>
    <recommendedName>
        <fullName evidence="4">Dirigent protein</fullName>
    </recommendedName>
</protein>
<dbReference type="GO" id="GO:0048046">
    <property type="term" value="C:apoplast"/>
    <property type="evidence" value="ECO:0007669"/>
    <property type="project" value="UniProtKB-SubCell"/>
</dbReference>
<dbReference type="EMBL" id="OZ034819">
    <property type="protein sequence ID" value="CAL1398054.1"/>
    <property type="molecule type" value="Genomic_DNA"/>
</dbReference>
<proteinExistence type="inferred from homology"/>
<keyword evidence="6" id="KW-1185">Reference proteome</keyword>
<sequence>MSRLIGLAILLVTISMSVPTPLSAHDQPPVSWAKRLDSGTGPDTVTNLQFYFHDIPSGSNPTAVEVVKPVATASHSNPFFGEVVIVDDPLTLTADVGSKLVGRAQGMYTASSQNEPAISMSMSFGFVDGPYDGSSLIVMGKNMYMSPAREVPVVGGTGLFRMARGYAVVKSVTLNSTSGVAVVSYNVTVYTPAAGAY</sequence>
<evidence type="ECO:0000256" key="2">
    <source>
        <dbReference type="ARBA" id="ARBA00011738"/>
    </source>
</evidence>
<dbReference type="PANTHER" id="PTHR21495">
    <property type="entry name" value="NUCLEOPORIN-RELATED"/>
    <property type="match status" value="1"/>
</dbReference>
<comment type="subcellular location">
    <subcellularLocation>
        <location evidence="4">Secreted</location>
        <location evidence="4">Extracellular space</location>
        <location evidence="4">Apoplast</location>
    </subcellularLocation>
</comment>
<feature type="signal peptide" evidence="4">
    <location>
        <begin position="1"/>
        <end position="24"/>
    </location>
</feature>
<dbReference type="Gene3D" id="2.40.480.10">
    <property type="entry name" value="Allene oxide cyclase-like"/>
    <property type="match status" value="1"/>
</dbReference>
<keyword evidence="4" id="KW-0732">Signal</keyword>
<keyword evidence="4" id="KW-0052">Apoplast</keyword>
<evidence type="ECO:0000313" key="6">
    <source>
        <dbReference type="Proteomes" id="UP001497516"/>
    </source>
</evidence>
<evidence type="ECO:0000256" key="1">
    <source>
        <dbReference type="ARBA" id="ARBA00010746"/>
    </source>
</evidence>
<gene>
    <name evidence="5" type="ORF">LTRI10_LOCUS38308</name>
</gene>
<dbReference type="InterPro" id="IPR044859">
    <property type="entry name" value="Allene_oxi_cyc_Dirigent"/>
</dbReference>
<organism evidence="5 6">
    <name type="scientific">Linum trigynum</name>
    <dbReference type="NCBI Taxonomy" id="586398"/>
    <lineage>
        <taxon>Eukaryota</taxon>
        <taxon>Viridiplantae</taxon>
        <taxon>Streptophyta</taxon>
        <taxon>Embryophyta</taxon>
        <taxon>Tracheophyta</taxon>
        <taxon>Spermatophyta</taxon>
        <taxon>Magnoliopsida</taxon>
        <taxon>eudicotyledons</taxon>
        <taxon>Gunneridae</taxon>
        <taxon>Pentapetalae</taxon>
        <taxon>rosids</taxon>
        <taxon>fabids</taxon>
        <taxon>Malpighiales</taxon>
        <taxon>Linaceae</taxon>
        <taxon>Linum</taxon>
    </lineage>
</organism>
<dbReference type="Proteomes" id="UP001497516">
    <property type="component" value="Chromosome 6"/>
</dbReference>